<comment type="cofactor">
    <cofactor evidence="6">
        <name>Zn(2+)</name>
        <dbReference type="ChEBI" id="CHEBI:29105"/>
    </cofactor>
</comment>
<dbReference type="PANTHER" id="PTHR12922">
    <property type="entry name" value="UBIQUINONE BIOSYNTHESIS PROTEIN"/>
    <property type="match status" value="1"/>
</dbReference>
<keyword evidence="1 6" id="KW-0831">Ubiquinone biosynthesis</keyword>
<dbReference type="GO" id="GO:0008270">
    <property type="term" value="F:zinc ion binding"/>
    <property type="evidence" value="ECO:0007669"/>
    <property type="project" value="UniProtKB-UniRule"/>
</dbReference>
<dbReference type="EC" id="4.1.1.130" evidence="6"/>
<comment type="catalytic activity">
    <reaction evidence="6">
        <text>a 4-hydroxy-3-methoxy-5-(all-trans-polyprenyl)benzoate + H(+) = a 2-methoxy-6-(all-trans-polyprenyl)phenol + CO2</text>
        <dbReference type="Rhea" id="RHEA:81179"/>
        <dbReference type="Rhea" id="RHEA-COMP:9551"/>
        <dbReference type="Rhea" id="RHEA-COMP:10931"/>
        <dbReference type="ChEBI" id="CHEBI:15378"/>
        <dbReference type="ChEBI" id="CHEBI:16526"/>
        <dbReference type="ChEBI" id="CHEBI:62731"/>
        <dbReference type="ChEBI" id="CHEBI:84443"/>
        <dbReference type="EC" id="4.1.1.130"/>
    </reaction>
</comment>
<dbReference type="GeneID" id="9687902"/>
<feature type="binding site" evidence="6">
    <location>
        <position position="112"/>
    </location>
    <ligand>
        <name>Zn(2+)</name>
        <dbReference type="ChEBI" id="CHEBI:29105"/>
    </ligand>
</feature>
<dbReference type="Pfam" id="PF05019">
    <property type="entry name" value="Coq4"/>
    <property type="match status" value="1"/>
</dbReference>
<dbReference type="RefSeq" id="XP_003062706.1">
    <property type="nucleotide sequence ID" value="XM_003062660.1"/>
</dbReference>
<dbReference type="UniPathway" id="UPA00232"/>
<keyword evidence="3 6" id="KW-0496">Mitochondrion</keyword>
<evidence type="ECO:0000256" key="4">
    <source>
        <dbReference type="ARBA" id="ARBA00023136"/>
    </source>
</evidence>
<dbReference type="GO" id="GO:0120539">
    <property type="term" value="F:4-hydroxy-3-methoxy-5-polyprenylbenzoate decarboxylase activity"/>
    <property type="evidence" value="ECO:0007669"/>
    <property type="project" value="UniProtKB-EC"/>
</dbReference>
<dbReference type="HAMAP" id="MF_03111">
    <property type="entry name" value="Coq4"/>
    <property type="match status" value="1"/>
</dbReference>
<keyword evidence="4 6" id="KW-0472">Membrane</keyword>
<comment type="similarity">
    <text evidence="6">Belongs to the COQ4 family.</text>
</comment>
<sequence length="230" mass="25780">MLVVGGGLGAILFPQRADLVGAVGETTGHLAFRRMRDRMRRDAVGADILRRRPRVTDDTLERAWGCADGTFGKAYATFMGTRKFRASDRPPVRFVDDEELAYVATRARETHDLWHVLFGCPTTVQGELALKALEFAQTGMPSAALATLAAPLRLGAFYLTLVPIRPHEEDRAFLAKELYPWAWRAGGRCADLMCADYEAEFDTDLEELRAKWRITPAPKAPKRKPRKTYP</sequence>
<comment type="subunit">
    <text evidence="6">Component of a multi-subunit COQ enzyme complex.</text>
</comment>
<dbReference type="eggNOG" id="KOG3244">
    <property type="taxonomic scope" value="Eukaryota"/>
</dbReference>
<dbReference type="Proteomes" id="UP000001876">
    <property type="component" value="Unassembled WGS sequence"/>
</dbReference>
<dbReference type="InterPro" id="IPR027540">
    <property type="entry name" value="Coq4_euk"/>
</dbReference>
<gene>
    <name evidence="7" type="ORF">MICPUCDRAFT_45887</name>
</gene>
<dbReference type="OMA" id="YYERHFH"/>
<dbReference type="AlphaFoldDB" id="C1N402"/>
<feature type="binding site" evidence="6">
    <location>
        <position position="111"/>
    </location>
    <ligand>
        <name>Zn(2+)</name>
        <dbReference type="ChEBI" id="CHEBI:29105"/>
    </ligand>
</feature>
<dbReference type="PANTHER" id="PTHR12922:SF7">
    <property type="entry name" value="UBIQUINONE BIOSYNTHESIS PROTEIN COQ4 HOMOLOG, MITOCHONDRIAL"/>
    <property type="match status" value="1"/>
</dbReference>
<feature type="binding site" evidence="6">
    <location>
        <position position="115"/>
    </location>
    <ligand>
        <name>Zn(2+)</name>
        <dbReference type="ChEBI" id="CHEBI:29105"/>
    </ligand>
</feature>
<comment type="pathway">
    <text evidence="6">Cofactor biosynthesis; ubiquinone biosynthesis.</text>
</comment>
<organism evidence="8">
    <name type="scientific">Micromonas pusilla (strain CCMP1545)</name>
    <name type="common">Picoplanktonic green alga</name>
    <dbReference type="NCBI Taxonomy" id="564608"/>
    <lineage>
        <taxon>Eukaryota</taxon>
        <taxon>Viridiplantae</taxon>
        <taxon>Chlorophyta</taxon>
        <taxon>Mamiellophyceae</taxon>
        <taxon>Mamiellales</taxon>
        <taxon>Mamiellaceae</taxon>
        <taxon>Micromonas</taxon>
    </lineage>
</organism>
<evidence type="ECO:0000256" key="6">
    <source>
        <dbReference type="HAMAP-Rule" id="MF_03111"/>
    </source>
</evidence>
<evidence type="ECO:0000256" key="1">
    <source>
        <dbReference type="ARBA" id="ARBA00022688"/>
    </source>
</evidence>
<keyword evidence="2 6" id="KW-0999">Mitochondrion inner membrane</keyword>
<proteinExistence type="inferred from homology"/>
<keyword evidence="6" id="KW-0862">Zinc</keyword>
<evidence type="ECO:0000256" key="3">
    <source>
        <dbReference type="ARBA" id="ARBA00023128"/>
    </source>
</evidence>
<dbReference type="InterPro" id="IPR007715">
    <property type="entry name" value="Coq4"/>
</dbReference>
<protein>
    <recommendedName>
        <fullName evidence="6">Ubiquinone biosynthesis protein COQ4 homolog, mitochondrial</fullName>
    </recommendedName>
    <alternativeName>
        <fullName evidence="6">4-hydroxy-3-methoxy-5-polyprenylbenzoate decarboxylase</fullName>
        <ecNumber evidence="6">4.1.1.130</ecNumber>
    </alternativeName>
    <alternativeName>
        <fullName evidence="6">Coenzyme Q biosynthesis protein 4 homolog</fullName>
    </alternativeName>
</protein>
<keyword evidence="8" id="KW-1185">Reference proteome</keyword>
<keyword evidence="5 6" id="KW-0456">Lyase</keyword>
<evidence type="ECO:0000313" key="8">
    <source>
        <dbReference type="Proteomes" id="UP000001876"/>
    </source>
</evidence>
<evidence type="ECO:0000256" key="2">
    <source>
        <dbReference type="ARBA" id="ARBA00022792"/>
    </source>
</evidence>
<dbReference type="OrthoDB" id="4249at2759"/>
<evidence type="ECO:0000313" key="7">
    <source>
        <dbReference type="EMBL" id="EEH53525.1"/>
    </source>
</evidence>
<accession>C1N402</accession>
<dbReference type="GO" id="GO:0031314">
    <property type="term" value="C:extrinsic component of mitochondrial inner membrane"/>
    <property type="evidence" value="ECO:0007669"/>
    <property type="project" value="UniProtKB-UniRule"/>
</dbReference>
<keyword evidence="6" id="KW-0479">Metal-binding</keyword>
<comment type="subcellular location">
    <subcellularLocation>
        <location evidence="6">Mitochondrion inner membrane</location>
        <topology evidence="6">Peripheral membrane protein</topology>
        <orientation evidence="6">Matrix side</orientation>
    </subcellularLocation>
</comment>
<dbReference type="EMBL" id="GG663746">
    <property type="protein sequence ID" value="EEH53525.1"/>
    <property type="molecule type" value="Genomic_DNA"/>
</dbReference>
<dbReference type="KEGG" id="mpp:MICPUCDRAFT_45887"/>
<comment type="function">
    <text evidence="6">Lyase that catalyzes the C1-decarboxylation of 4-hydroxy-3-methoxy-5-(all-trans-polyprenyl)benzoic acid into 2-methoxy-6-(all-trans-polyprenyl)phenol during ubiquinone biosynthesis.</text>
</comment>
<reference evidence="7 8" key="1">
    <citation type="journal article" date="2009" name="Science">
        <title>Green evolution and dynamic adaptations revealed by genomes of the marine picoeukaryotes Micromonas.</title>
        <authorList>
            <person name="Worden A.Z."/>
            <person name="Lee J.H."/>
            <person name="Mock T."/>
            <person name="Rouze P."/>
            <person name="Simmons M.P."/>
            <person name="Aerts A.L."/>
            <person name="Allen A.E."/>
            <person name="Cuvelier M.L."/>
            <person name="Derelle E."/>
            <person name="Everett M.V."/>
            <person name="Foulon E."/>
            <person name="Grimwood J."/>
            <person name="Gundlach H."/>
            <person name="Henrissat B."/>
            <person name="Napoli C."/>
            <person name="McDonald S.M."/>
            <person name="Parker M.S."/>
            <person name="Rombauts S."/>
            <person name="Salamov A."/>
            <person name="Von Dassow P."/>
            <person name="Badger J.H."/>
            <person name="Coutinho P.M."/>
            <person name="Demir E."/>
            <person name="Dubchak I."/>
            <person name="Gentemann C."/>
            <person name="Eikrem W."/>
            <person name="Gready J.E."/>
            <person name="John U."/>
            <person name="Lanier W."/>
            <person name="Lindquist E.A."/>
            <person name="Lucas S."/>
            <person name="Mayer K.F."/>
            <person name="Moreau H."/>
            <person name="Not F."/>
            <person name="Otillar R."/>
            <person name="Panaud O."/>
            <person name="Pangilinan J."/>
            <person name="Paulsen I."/>
            <person name="Piegu B."/>
            <person name="Poliakov A."/>
            <person name="Robbens S."/>
            <person name="Schmutz J."/>
            <person name="Toulza E."/>
            <person name="Wyss T."/>
            <person name="Zelensky A."/>
            <person name="Zhou K."/>
            <person name="Armbrust E.V."/>
            <person name="Bhattacharya D."/>
            <person name="Goodenough U.W."/>
            <person name="Van de Peer Y."/>
            <person name="Grigoriev I.V."/>
        </authorList>
    </citation>
    <scope>NUCLEOTIDE SEQUENCE [LARGE SCALE GENOMIC DNA]</scope>
    <source>
        <strain evidence="7 8">CCMP1545</strain>
    </source>
</reference>
<evidence type="ECO:0000256" key="5">
    <source>
        <dbReference type="ARBA" id="ARBA00023239"/>
    </source>
</evidence>
<name>C1N402_MICPC</name>
<feature type="binding site" evidence="6">
    <location>
        <position position="127"/>
    </location>
    <ligand>
        <name>Zn(2+)</name>
        <dbReference type="ChEBI" id="CHEBI:29105"/>
    </ligand>
</feature>
<dbReference type="STRING" id="564608.C1N402"/>